<organism evidence="1 2">
    <name type="scientific">Vallitalea maricola</name>
    <dbReference type="NCBI Taxonomy" id="3074433"/>
    <lineage>
        <taxon>Bacteria</taxon>
        <taxon>Bacillati</taxon>
        <taxon>Bacillota</taxon>
        <taxon>Clostridia</taxon>
        <taxon>Lachnospirales</taxon>
        <taxon>Vallitaleaceae</taxon>
        <taxon>Vallitalea</taxon>
    </lineage>
</organism>
<sequence>MELKGINQLDEDDRSPVRHYAFLIANGTLILRYSDIDYRKYLINNPEYLVKLFAIYFTQNNWGYEDKRFFKYYDEQWLATICDEDFKTELSFNQEYFSYKNHLPWQRAVVDFTNQLITCSDEAIPLKPQEILNTMLQTGTPFEQVYAVLVNTMDINPITGEVGNKEHATNRAFDMLKRYIISDYKPIEPFKEWEIELVWGGQVM</sequence>
<name>A0ACB5ULI5_9FIRM</name>
<dbReference type="EMBL" id="BTPU01000053">
    <property type="protein sequence ID" value="GMQ63829.1"/>
    <property type="molecule type" value="Genomic_DNA"/>
</dbReference>
<reference evidence="1" key="1">
    <citation type="submission" date="2023-09" db="EMBL/GenBank/DDBJ databases">
        <title>Vallitalea sediminicola and Vallitalea maricola sp. nov., anaerobic bacteria isolated from marine sediment.</title>
        <authorList>
            <person name="Hirano S."/>
            <person name="Maeda A."/>
            <person name="Terahara T."/>
            <person name="Mori K."/>
            <person name="Hamada M."/>
            <person name="Matsumoto R."/>
            <person name="Kobayashi T."/>
        </authorList>
    </citation>
    <scope>NUCLEOTIDE SEQUENCE</scope>
    <source>
        <strain evidence="1">AN17-2</strain>
    </source>
</reference>
<comment type="caution">
    <text evidence="1">The sequence shown here is derived from an EMBL/GenBank/DDBJ whole genome shotgun (WGS) entry which is preliminary data.</text>
</comment>
<dbReference type="Proteomes" id="UP001374599">
    <property type="component" value="Unassembled WGS sequence"/>
</dbReference>
<gene>
    <name evidence="1" type="ORF">AN2V17_30650</name>
</gene>
<evidence type="ECO:0000313" key="1">
    <source>
        <dbReference type="EMBL" id="GMQ63829.1"/>
    </source>
</evidence>
<proteinExistence type="predicted"/>
<evidence type="ECO:0000313" key="2">
    <source>
        <dbReference type="Proteomes" id="UP001374599"/>
    </source>
</evidence>
<accession>A0ACB5ULI5</accession>
<protein>
    <submittedName>
        <fullName evidence="1">Uncharacterized protein</fullName>
    </submittedName>
</protein>
<keyword evidence="2" id="KW-1185">Reference proteome</keyword>